<dbReference type="InterPro" id="IPR027417">
    <property type="entry name" value="P-loop_NTPase"/>
</dbReference>
<dbReference type="Gene3D" id="3.40.50.300">
    <property type="entry name" value="P-loop containing nucleotide triphosphate hydrolases"/>
    <property type="match status" value="1"/>
</dbReference>
<protein>
    <recommendedName>
        <fullName evidence="10">ADP ribosylation factor</fullName>
    </recommendedName>
</protein>
<name>A0AAN4Z0L0_9BILA</name>
<dbReference type="Gene3D" id="1.10.400.10">
    <property type="entry name" value="GI Alpha 1, domain 2-like"/>
    <property type="match status" value="1"/>
</dbReference>
<gene>
    <name evidence="8" type="ORF">PMAYCL1PPCAC_02542</name>
</gene>
<keyword evidence="3 5" id="KW-0342">GTP-binding</keyword>
<dbReference type="CDD" id="cd00066">
    <property type="entry name" value="G-alpha"/>
    <property type="match status" value="1"/>
</dbReference>
<evidence type="ECO:0000256" key="6">
    <source>
        <dbReference type="PIRSR" id="PIRSR601019-2"/>
    </source>
</evidence>
<evidence type="ECO:0000256" key="1">
    <source>
        <dbReference type="ARBA" id="ARBA00022723"/>
    </source>
</evidence>
<evidence type="ECO:0000313" key="8">
    <source>
        <dbReference type="EMBL" id="GMR32347.1"/>
    </source>
</evidence>
<keyword evidence="1 6" id="KW-0479">Metal-binding</keyword>
<dbReference type="GO" id="GO:0005834">
    <property type="term" value="C:heterotrimeric G-protein complex"/>
    <property type="evidence" value="ECO:0007669"/>
    <property type="project" value="TreeGrafter"/>
</dbReference>
<dbReference type="EMBL" id="BTRK01000001">
    <property type="protein sequence ID" value="GMR32347.1"/>
    <property type="molecule type" value="Genomic_DNA"/>
</dbReference>
<dbReference type="AlphaFoldDB" id="A0AAN4Z0L0"/>
<evidence type="ECO:0000256" key="7">
    <source>
        <dbReference type="SAM" id="MobiDB-lite"/>
    </source>
</evidence>
<keyword evidence="4" id="KW-0807">Transducer</keyword>
<evidence type="ECO:0008006" key="10">
    <source>
        <dbReference type="Google" id="ProtNLM"/>
    </source>
</evidence>
<dbReference type="GO" id="GO:0003924">
    <property type="term" value="F:GTPase activity"/>
    <property type="evidence" value="ECO:0007669"/>
    <property type="project" value="InterPro"/>
</dbReference>
<feature type="binding site" evidence="5">
    <location>
        <begin position="241"/>
        <end position="245"/>
    </location>
    <ligand>
        <name>GTP</name>
        <dbReference type="ChEBI" id="CHEBI:37565"/>
    </ligand>
</feature>
<evidence type="ECO:0000256" key="3">
    <source>
        <dbReference type="ARBA" id="ARBA00023134"/>
    </source>
</evidence>
<feature type="binding site" evidence="5">
    <location>
        <begin position="331"/>
        <end position="334"/>
    </location>
    <ligand>
        <name>GTP</name>
        <dbReference type="ChEBI" id="CHEBI:37565"/>
    </ligand>
</feature>
<dbReference type="Pfam" id="PF00503">
    <property type="entry name" value="G-alpha"/>
    <property type="match status" value="1"/>
</dbReference>
<dbReference type="GO" id="GO:0005737">
    <property type="term" value="C:cytoplasm"/>
    <property type="evidence" value="ECO:0007669"/>
    <property type="project" value="TreeGrafter"/>
</dbReference>
<dbReference type="GO" id="GO:0031683">
    <property type="term" value="F:G-protein beta/gamma-subunit complex binding"/>
    <property type="evidence" value="ECO:0007669"/>
    <property type="project" value="InterPro"/>
</dbReference>
<dbReference type="GO" id="GO:0005525">
    <property type="term" value="F:GTP binding"/>
    <property type="evidence" value="ECO:0007669"/>
    <property type="project" value="UniProtKB-KW"/>
</dbReference>
<feature type="binding site" evidence="5">
    <location>
        <begin position="211"/>
        <end position="217"/>
    </location>
    <ligand>
        <name>GTP</name>
        <dbReference type="ChEBI" id="CHEBI:37565"/>
    </ligand>
</feature>
<feature type="region of interest" description="Disordered" evidence="7">
    <location>
        <begin position="1"/>
        <end position="20"/>
    </location>
</feature>
<dbReference type="PROSITE" id="PS51882">
    <property type="entry name" value="G_ALPHA"/>
    <property type="match status" value="1"/>
</dbReference>
<keyword evidence="9" id="KW-1185">Reference proteome</keyword>
<dbReference type="GO" id="GO:0046872">
    <property type="term" value="F:metal ion binding"/>
    <property type="evidence" value="ECO:0007669"/>
    <property type="project" value="UniProtKB-KW"/>
</dbReference>
<dbReference type="FunFam" id="3.40.50.300:FF:003469">
    <property type="entry name" value="Uncharacterized protein"/>
    <property type="match status" value="1"/>
</dbReference>
<sequence>KPPKPTGVEYQHNSQDENPTSLTDVSLNGVQHNAINNNHKIVFRDVKTQGSISTNIDKSLQRQKKEDLSRLKILLLGGADAGKSTIVKQMRILHMNGFNADEMHNFQKYLRYNLFQIFHMIAIGVQECIPQIDEFEKDMIEQFAQGLSWIIDIDIEKEIESLHTFLKLGCVQTFMELYPNYSSLPDNAHYYLPAVFHMLSPSYMPTAEDILHLRIPTTNVNEINFTFSTCTIRSLEIRLIDVGGQRTYRKKWIHCFDGVAAVLFVASMAAYDQSLDEVDTTIKPVLYKDVFSIENQKSHKVHNRLRDSAHLFGEMLRSKFLTSSAFILFLNKKDLFQKKLPNSPLGNYIHGYRGENYNDAAEYLKAYFLKRKSKKDKERKIYSHYTCATDTQNVEFVFKATCDIVLQKNLNSSGIQ</sequence>
<feature type="binding site" evidence="6">
    <location>
        <position position="217"/>
    </location>
    <ligand>
        <name>Mg(2+)</name>
        <dbReference type="ChEBI" id="CHEBI:18420"/>
    </ligand>
</feature>
<dbReference type="SMART" id="SM00275">
    <property type="entry name" value="G_alpha"/>
    <property type="match status" value="1"/>
</dbReference>
<feature type="binding site" evidence="6">
    <location>
        <position position="84"/>
    </location>
    <ligand>
        <name>Mg(2+)</name>
        <dbReference type="ChEBI" id="CHEBI:18420"/>
    </ligand>
</feature>
<dbReference type="PANTHER" id="PTHR10218:SF302">
    <property type="entry name" value="GUANINE NUCLEOTIDE-BINDING PROTEIN ALPHA-5 SUBUNIT"/>
    <property type="match status" value="1"/>
</dbReference>
<evidence type="ECO:0000256" key="5">
    <source>
        <dbReference type="PIRSR" id="PIRSR601019-1"/>
    </source>
</evidence>
<dbReference type="PRINTS" id="PR00318">
    <property type="entry name" value="GPROTEINA"/>
</dbReference>
<keyword evidence="6" id="KW-0460">Magnesium</keyword>
<dbReference type="GO" id="GO:0007188">
    <property type="term" value="P:adenylate cyclase-modulating G protein-coupled receptor signaling pathway"/>
    <property type="evidence" value="ECO:0007669"/>
    <property type="project" value="TreeGrafter"/>
</dbReference>
<dbReference type="PANTHER" id="PTHR10218">
    <property type="entry name" value="GTP-BINDING PROTEIN ALPHA SUBUNIT"/>
    <property type="match status" value="1"/>
</dbReference>
<proteinExistence type="predicted"/>
<evidence type="ECO:0000256" key="4">
    <source>
        <dbReference type="ARBA" id="ARBA00023224"/>
    </source>
</evidence>
<organism evidence="8 9">
    <name type="scientific">Pristionchus mayeri</name>
    <dbReference type="NCBI Taxonomy" id="1317129"/>
    <lineage>
        <taxon>Eukaryota</taxon>
        <taxon>Metazoa</taxon>
        <taxon>Ecdysozoa</taxon>
        <taxon>Nematoda</taxon>
        <taxon>Chromadorea</taxon>
        <taxon>Rhabditida</taxon>
        <taxon>Rhabditina</taxon>
        <taxon>Diplogasteromorpha</taxon>
        <taxon>Diplogasteroidea</taxon>
        <taxon>Neodiplogasteridae</taxon>
        <taxon>Pristionchus</taxon>
    </lineage>
</organism>
<accession>A0AAN4Z0L0</accession>
<dbReference type="SUPFAM" id="SSF47895">
    <property type="entry name" value="Transducin (alpha subunit), insertion domain"/>
    <property type="match status" value="1"/>
</dbReference>
<evidence type="ECO:0000313" key="9">
    <source>
        <dbReference type="Proteomes" id="UP001328107"/>
    </source>
</evidence>
<dbReference type="Proteomes" id="UP001328107">
    <property type="component" value="Unassembled WGS sequence"/>
</dbReference>
<feature type="compositionally biased region" description="Polar residues" evidence="7">
    <location>
        <begin position="11"/>
        <end position="20"/>
    </location>
</feature>
<feature type="non-terminal residue" evidence="8">
    <location>
        <position position="1"/>
    </location>
</feature>
<comment type="caution">
    <text evidence="8">The sequence shown here is derived from an EMBL/GenBank/DDBJ whole genome shotgun (WGS) entry which is preliminary data.</text>
</comment>
<reference evidence="9" key="1">
    <citation type="submission" date="2022-10" db="EMBL/GenBank/DDBJ databases">
        <title>Genome assembly of Pristionchus species.</title>
        <authorList>
            <person name="Yoshida K."/>
            <person name="Sommer R.J."/>
        </authorList>
    </citation>
    <scope>NUCLEOTIDE SEQUENCE [LARGE SCALE GENOMIC DNA]</scope>
    <source>
        <strain evidence="9">RS5460</strain>
    </source>
</reference>
<dbReference type="InterPro" id="IPR001019">
    <property type="entry name" value="Gprotein_alpha_su"/>
</dbReference>
<evidence type="ECO:0000256" key="2">
    <source>
        <dbReference type="ARBA" id="ARBA00022741"/>
    </source>
</evidence>
<keyword evidence="2 5" id="KW-0547">Nucleotide-binding</keyword>
<dbReference type="InterPro" id="IPR011025">
    <property type="entry name" value="GproteinA_insert"/>
</dbReference>
<dbReference type="SUPFAM" id="SSF52540">
    <property type="entry name" value="P-loop containing nucleoside triphosphate hydrolases"/>
    <property type="match status" value="1"/>
</dbReference>
<feature type="binding site" evidence="5">
    <location>
        <position position="388"/>
    </location>
    <ligand>
        <name>GTP</name>
        <dbReference type="ChEBI" id="CHEBI:37565"/>
    </ligand>
</feature>
<dbReference type="GO" id="GO:0001664">
    <property type="term" value="F:G protein-coupled receptor binding"/>
    <property type="evidence" value="ECO:0007669"/>
    <property type="project" value="TreeGrafter"/>
</dbReference>